<dbReference type="EMBL" id="BMIN01000007">
    <property type="protein sequence ID" value="GGD12461.1"/>
    <property type="molecule type" value="Genomic_DNA"/>
</dbReference>
<dbReference type="Gene3D" id="1.10.357.10">
    <property type="entry name" value="Tetracycline Repressor, domain 2"/>
    <property type="match status" value="1"/>
</dbReference>
<evidence type="ECO:0000256" key="2">
    <source>
        <dbReference type="ARBA" id="ARBA00023125"/>
    </source>
</evidence>
<protein>
    <submittedName>
        <fullName evidence="6">TetR family transcriptional regulator</fullName>
    </submittedName>
</protein>
<evidence type="ECO:0000256" key="4">
    <source>
        <dbReference type="PROSITE-ProRule" id="PRU00335"/>
    </source>
</evidence>
<evidence type="ECO:0000313" key="7">
    <source>
        <dbReference type="Proteomes" id="UP000642571"/>
    </source>
</evidence>
<dbReference type="InterPro" id="IPR009057">
    <property type="entry name" value="Homeodomain-like_sf"/>
</dbReference>
<dbReference type="InterPro" id="IPR050109">
    <property type="entry name" value="HTH-type_TetR-like_transc_reg"/>
</dbReference>
<reference evidence="7" key="1">
    <citation type="journal article" date="2019" name="Int. J. Syst. Evol. Microbiol.">
        <title>The Global Catalogue of Microorganisms (GCM) 10K type strain sequencing project: providing services to taxonomists for standard genome sequencing and annotation.</title>
        <authorList>
            <consortium name="The Broad Institute Genomics Platform"/>
            <consortium name="The Broad Institute Genome Sequencing Center for Infectious Disease"/>
            <person name="Wu L."/>
            <person name="Ma J."/>
        </authorList>
    </citation>
    <scope>NUCLEOTIDE SEQUENCE [LARGE SCALE GENOMIC DNA]</scope>
    <source>
        <strain evidence="7">CGMCC 1.15353</strain>
    </source>
</reference>
<feature type="domain" description="HTH tetR-type" evidence="5">
    <location>
        <begin position="1"/>
        <end position="60"/>
    </location>
</feature>
<evidence type="ECO:0000256" key="1">
    <source>
        <dbReference type="ARBA" id="ARBA00023015"/>
    </source>
</evidence>
<dbReference type="PANTHER" id="PTHR30055">
    <property type="entry name" value="HTH-TYPE TRANSCRIPTIONAL REGULATOR RUTR"/>
    <property type="match status" value="1"/>
</dbReference>
<evidence type="ECO:0000313" key="6">
    <source>
        <dbReference type="EMBL" id="GGD12461.1"/>
    </source>
</evidence>
<evidence type="ECO:0000259" key="5">
    <source>
        <dbReference type="PROSITE" id="PS50977"/>
    </source>
</evidence>
<dbReference type="Proteomes" id="UP000642571">
    <property type="component" value="Unassembled WGS sequence"/>
</dbReference>
<evidence type="ECO:0000256" key="3">
    <source>
        <dbReference type="ARBA" id="ARBA00023163"/>
    </source>
</evidence>
<gene>
    <name evidence="6" type="ORF">GCM10011389_20020</name>
</gene>
<dbReference type="SUPFAM" id="SSF46689">
    <property type="entry name" value="Homeodomain-like"/>
    <property type="match status" value="1"/>
</dbReference>
<dbReference type="PANTHER" id="PTHR30055:SF234">
    <property type="entry name" value="HTH-TYPE TRANSCRIPTIONAL REGULATOR BETI"/>
    <property type="match status" value="1"/>
</dbReference>
<accession>A0ABQ1Q4D6</accession>
<dbReference type="Pfam" id="PF00440">
    <property type="entry name" value="TetR_N"/>
    <property type="match status" value="1"/>
</dbReference>
<organism evidence="6 7">
    <name type="scientific">Pontibacillus salipaludis</name>
    <dbReference type="NCBI Taxonomy" id="1697394"/>
    <lineage>
        <taxon>Bacteria</taxon>
        <taxon>Bacillati</taxon>
        <taxon>Bacillota</taxon>
        <taxon>Bacilli</taxon>
        <taxon>Bacillales</taxon>
        <taxon>Bacillaceae</taxon>
        <taxon>Pontibacillus</taxon>
    </lineage>
</organism>
<dbReference type="Pfam" id="PF21256">
    <property type="entry name" value="TetR_C_5-like"/>
    <property type="match status" value="1"/>
</dbReference>
<dbReference type="Gene3D" id="1.10.10.60">
    <property type="entry name" value="Homeodomain-like"/>
    <property type="match status" value="1"/>
</dbReference>
<sequence>MSKDKILTEALSLFASRGYEGATLSELASRVGMKKASIYSHYKNKEEIFWAVIDCAYQEEIAKLSTGMKEVQHLAFRERLHNMMDQHVHFYKENDENANLWRRMTLFPPQDFKEGLKAKLLEYEQQFNEMLEQDLDRAIQSGEIREVNRDTGLAMINCILDGLFVEYSYYDDEEFNKRVEAVKVMTWRAFLPAGKEAE</sequence>
<proteinExistence type="predicted"/>
<dbReference type="SUPFAM" id="SSF48498">
    <property type="entry name" value="Tetracyclin repressor-like, C-terminal domain"/>
    <property type="match status" value="1"/>
</dbReference>
<comment type="caution">
    <text evidence="6">The sequence shown here is derived from an EMBL/GenBank/DDBJ whole genome shotgun (WGS) entry which is preliminary data.</text>
</comment>
<dbReference type="PROSITE" id="PS50977">
    <property type="entry name" value="HTH_TETR_2"/>
    <property type="match status" value="1"/>
</dbReference>
<keyword evidence="2 4" id="KW-0238">DNA-binding</keyword>
<keyword evidence="3" id="KW-0804">Transcription</keyword>
<dbReference type="InterPro" id="IPR036271">
    <property type="entry name" value="Tet_transcr_reg_TetR-rel_C_sf"/>
</dbReference>
<keyword evidence="7" id="KW-1185">Reference proteome</keyword>
<dbReference type="PRINTS" id="PR00455">
    <property type="entry name" value="HTHTETR"/>
</dbReference>
<dbReference type="InterPro" id="IPR049488">
    <property type="entry name" value="TM_1030-like_C"/>
</dbReference>
<feature type="DNA-binding region" description="H-T-H motif" evidence="4">
    <location>
        <begin position="23"/>
        <end position="42"/>
    </location>
</feature>
<keyword evidence="1" id="KW-0805">Transcription regulation</keyword>
<dbReference type="RefSeq" id="WP_188653309.1">
    <property type="nucleotide sequence ID" value="NZ_BMIN01000007.1"/>
</dbReference>
<name>A0ABQ1Q4D6_9BACI</name>
<dbReference type="InterPro" id="IPR001647">
    <property type="entry name" value="HTH_TetR"/>
</dbReference>